<feature type="domain" description="HTH merR-type" evidence="1">
    <location>
        <begin position="5"/>
        <end position="74"/>
    </location>
</feature>
<dbReference type="InterPro" id="IPR000551">
    <property type="entry name" value="MerR-type_HTH_dom"/>
</dbReference>
<proteinExistence type="predicted"/>
<evidence type="ECO:0000313" key="3">
    <source>
        <dbReference type="Proteomes" id="UP001316087"/>
    </source>
</evidence>
<dbReference type="EMBL" id="JAKZFC010000001">
    <property type="protein sequence ID" value="MCH7321475.1"/>
    <property type="molecule type" value="Genomic_DNA"/>
</dbReference>
<dbReference type="Pfam" id="PF13411">
    <property type="entry name" value="MerR_1"/>
    <property type="match status" value="1"/>
</dbReference>
<dbReference type="RefSeq" id="WP_241368502.1">
    <property type="nucleotide sequence ID" value="NZ_JAKZFC010000001.1"/>
</dbReference>
<protein>
    <submittedName>
        <fullName evidence="2">MerR family transcriptional regulator</fullName>
    </submittedName>
</protein>
<dbReference type="InterPro" id="IPR009061">
    <property type="entry name" value="DNA-bd_dom_put_sf"/>
</dbReference>
<dbReference type="Proteomes" id="UP001316087">
    <property type="component" value="Unassembled WGS sequence"/>
</dbReference>
<sequence>MPAIYATGAIAEQLGISKASLQHYMTILEENGYEVRRNSRMHRQFSDEDFVMLRAFLTLNKEHGYKLKEAAQIVTEPSFKPDEHLQHTIVPSVPHVSQFEDLSNSMQLLATHVHGIEQQNMQLLTLIKEQRTQNELLIDQNHTLKQQLGAMMQHILEQANEPNPAQQRQLDRVEQQNSAIMNVLNKLNVAQNQITASVEQQPEKQSKGLFRNLLK</sequence>
<dbReference type="Gene3D" id="1.10.1660.10">
    <property type="match status" value="1"/>
</dbReference>
<keyword evidence="3" id="KW-1185">Reference proteome</keyword>
<evidence type="ECO:0000259" key="1">
    <source>
        <dbReference type="Pfam" id="PF13411"/>
    </source>
</evidence>
<organism evidence="2 3">
    <name type="scientific">Solibacillus palustris</name>
    <dbReference type="NCBI Taxonomy" id="2908203"/>
    <lineage>
        <taxon>Bacteria</taxon>
        <taxon>Bacillati</taxon>
        <taxon>Bacillota</taxon>
        <taxon>Bacilli</taxon>
        <taxon>Bacillales</taxon>
        <taxon>Caryophanaceae</taxon>
        <taxon>Solibacillus</taxon>
    </lineage>
</organism>
<gene>
    <name evidence="2" type="ORF">LZ480_06165</name>
</gene>
<name>A0ABS9UBW8_9BACL</name>
<accession>A0ABS9UBW8</accession>
<evidence type="ECO:0000313" key="2">
    <source>
        <dbReference type="EMBL" id="MCH7321475.1"/>
    </source>
</evidence>
<comment type="caution">
    <text evidence="2">The sequence shown here is derived from an EMBL/GenBank/DDBJ whole genome shotgun (WGS) entry which is preliminary data.</text>
</comment>
<reference evidence="2 3" key="1">
    <citation type="submission" date="2022-03" db="EMBL/GenBank/DDBJ databases">
        <authorList>
            <person name="Jo J.-H."/>
            <person name="Im W.-T."/>
        </authorList>
    </citation>
    <scope>NUCLEOTIDE SEQUENCE [LARGE SCALE GENOMIC DNA]</scope>
    <source>
        <strain evidence="2 3">MA9</strain>
    </source>
</reference>
<dbReference type="SUPFAM" id="SSF46955">
    <property type="entry name" value="Putative DNA-binding domain"/>
    <property type="match status" value="1"/>
</dbReference>